<keyword evidence="1 2" id="KW-0694">RNA-binding</keyword>
<dbReference type="SMART" id="SM00684">
    <property type="entry name" value="DM15"/>
    <property type="match status" value="3"/>
</dbReference>
<dbReference type="STRING" id="4155.A0A022R7M1"/>
<dbReference type="Pfam" id="PF05383">
    <property type="entry name" value="La"/>
    <property type="match status" value="1"/>
</dbReference>
<feature type="domain" description="HTH La-type RNA-binding" evidence="4">
    <location>
        <begin position="305"/>
        <end position="394"/>
    </location>
</feature>
<dbReference type="Gene3D" id="1.10.10.10">
    <property type="entry name" value="Winged helix-like DNA-binding domain superfamily/Winged helix DNA-binding domain"/>
    <property type="match status" value="1"/>
</dbReference>
<feature type="region of interest" description="Disordered" evidence="3">
    <location>
        <begin position="648"/>
        <end position="675"/>
    </location>
</feature>
<dbReference type="SUPFAM" id="SSF46785">
    <property type="entry name" value="Winged helix' DNA-binding domain"/>
    <property type="match status" value="1"/>
</dbReference>
<dbReference type="GO" id="GO:0003723">
    <property type="term" value="F:RNA binding"/>
    <property type="evidence" value="ECO:0000318"/>
    <property type="project" value="GO_Central"/>
</dbReference>
<feature type="region of interest" description="Disordered" evidence="3">
    <location>
        <begin position="554"/>
        <end position="575"/>
    </location>
</feature>
<sequence length="901" mass="100115">MGGDGGNGGGGDRLDDQSDVVVVAPPKSPWKTSSTAYSAVRADSDAWPALSDVRHRTKDDVNAQSNSPKLPLQPSKFGADGCGAPPAAPPPVPCEQQKFHERGNTKSFRRPHNMHQNKTGPKHGPNGVPPYLVPVHCYQQPGTPYFRPMFPFRPVAVPGYSYKVPPRPFLRPDGQLVNPGSDSAQAFVPPANGGFRPPAHADSSARDPRYTGRRPGAEGQNGQFNSSWNNQRPIAFNNFHMQQDIGPRPFISPPAFIPSGFVDVSNFQGPPGAMHYPPPPPGYVKVTYPPFLVPHPFNLGVPPPVSPTTALRARIVKQIEYYFSDKNLQGDHYLISLMDDQGWVPISIIAGFKMIRRLNVEIPFILDSLQVSETIEVQGEKVRRRNEWSKWIPVSLVSKSSSHVRDAVNNDDSNENKRDNKETMKLPPSNGSSVVPTLSSADIVKGSINYDTEQSEDKVLACGEAQKVTLGNSNSSMGLGFQPDDGNDSTKHYDESIFPAVAQGAGTVTSIVPVNHESKEMQVCSDQHVKNLDDLSNDSSNIMLDEELEVEQKRIENDHPSSLERVDDENEEMLSKDESVKRLVIVTQNSGLNGCPGEESKTVSRDLASALNDSVHIYEQELHSKQSESRNKNSRYSANVAVAENLRSAHSNGRSSCGGSGNSNSDRKPNKGSSKLNSIHKQGLFCGNIRAHLSDRNSLGALSESPPSDAVGFSFGSKSPDSDGSGDSEFSSSPHLPSDHLIHKLLDNNGFEQQLYEKFEECCLSEREKLGIGCSEEMNILYGFWCYYLRDVFTPSMYDKFQKLAVEDAAASYYYGQECLFWFYRYSLERNFREDVYEDFEQLALDFYKKGDLYGLQKYWSFHHHRELNDKSGVQLKRHAELDRLLKEEYRCSDDFIRVVI</sequence>
<evidence type="ECO:0000256" key="3">
    <source>
        <dbReference type="SAM" id="MobiDB-lite"/>
    </source>
</evidence>
<dbReference type="InterPro" id="IPR006630">
    <property type="entry name" value="La_HTH"/>
</dbReference>
<dbReference type="eggNOG" id="KOG2590">
    <property type="taxonomic scope" value="Eukaryota"/>
</dbReference>
<dbReference type="EMBL" id="KI630592">
    <property type="protein sequence ID" value="EYU35969.1"/>
    <property type="molecule type" value="Genomic_DNA"/>
</dbReference>
<organism evidence="5 6">
    <name type="scientific">Erythranthe guttata</name>
    <name type="common">Yellow monkey flower</name>
    <name type="synonym">Mimulus guttatus</name>
    <dbReference type="NCBI Taxonomy" id="4155"/>
    <lineage>
        <taxon>Eukaryota</taxon>
        <taxon>Viridiplantae</taxon>
        <taxon>Streptophyta</taxon>
        <taxon>Embryophyta</taxon>
        <taxon>Tracheophyta</taxon>
        <taxon>Spermatophyta</taxon>
        <taxon>Magnoliopsida</taxon>
        <taxon>eudicotyledons</taxon>
        <taxon>Gunneridae</taxon>
        <taxon>Pentapetalae</taxon>
        <taxon>asterids</taxon>
        <taxon>lamiids</taxon>
        <taxon>Lamiales</taxon>
        <taxon>Phrymaceae</taxon>
        <taxon>Erythranthe</taxon>
    </lineage>
</organism>
<dbReference type="KEGG" id="egt:105958988"/>
<feature type="compositionally biased region" description="Basic and acidic residues" evidence="3">
    <location>
        <begin position="554"/>
        <end position="565"/>
    </location>
</feature>
<evidence type="ECO:0000256" key="2">
    <source>
        <dbReference type="PROSITE-ProRule" id="PRU00332"/>
    </source>
</evidence>
<dbReference type="PANTHER" id="PTHR22792:SF155">
    <property type="entry name" value="LA-RELATED PROTEIN 1C-LIKE"/>
    <property type="match status" value="1"/>
</dbReference>
<feature type="region of interest" description="Disordered" evidence="3">
    <location>
        <begin position="1"/>
        <end position="126"/>
    </location>
</feature>
<evidence type="ECO:0000259" key="4">
    <source>
        <dbReference type="PROSITE" id="PS50961"/>
    </source>
</evidence>
<evidence type="ECO:0000256" key="1">
    <source>
        <dbReference type="ARBA" id="ARBA00022884"/>
    </source>
</evidence>
<feature type="region of interest" description="Disordered" evidence="3">
    <location>
        <begin position="698"/>
        <end position="734"/>
    </location>
</feature>
<keyword evidence="6" id="KW-1185">Reference proteome</keyword>
<dbReference type="SMART" id="SM00715">
    <property type="entry name" value="LA"/>
    <property type="match status" value="1"/>
</dbReference>
<dbReference type="OMA" id="NMREQGG"/>
<dbReference type="InterPro" id="IPR045180">
    <property type="entry name" value="La_dom_prot"/>
</dbReference>
<dbReference type="GO" id="GO:0000339">
    <property type="term" value="F:RNA cap binding"/>
    <property type="evidence" value="ECO:0007669"/>
    <property type="project" value="InterPro"/>
</dbReference>
<dbReference type="CDD" id="cd07323">
    <property type="entry name" value="LAM"/>
    <property type="match status" value="1"/>
</dbReference>
<reference evidence="5 6" key="1">
    <citation type="journal article" date="2013" name="Proc. Natl. Acad. Sci. U.S.A.">
        <title>Fine-scale variation in meiotic recombination in Mimulus inferred from population shotgun sequencing.</title>
        <authorList>
            <person name="Hellsten U."/>
            <person name="Wright K.M."/>
            <person name="Jenkins J."/>
            <person name="Shu S."/>
            <person name="Yuan Y."/>
            <person name="Wessler S.R."/>
            <person name="Schmutz J."/>
            <person name="Willis J.H."/>
            <person name="Rokhsar D.S."/>
        </authorList>
    </citation>
    <scope>NUCLEOTIDE SEQUENCE [LARGE SCALE GENOMIC DNA]</scope>
    <source>
        <strain evidence="6">cv. DUN x IM62</strain>
    </source>
</reference>
<feature type="region of interest" description="Disordered" evidence="3">
    <location>
        <begin position="402"/>
        <end position="437"/>
    </location>
</feature>
<accession>A0A022R7M1</accession>
<feature type="compositionally biased region" description="Basic and acidic residues" evidence="3">
    <location>
        <begin position="52"/>
        <end position="61"/>
    </location>
</feature>
<dbReference type="InterPro" id="IPR036388">
    <property type="entry name" value="WH-like_DNA-bd_sf"/>
</dbReference>
<name>A0A022R7M1_ERYGU</name>
<feature type="compositionally biased region" description="Basic and acidic residues" evidence="3">
    <location>
        <begin position="403"/>
        <end position="424"/>
    </location>
</feature>
<dbReference type="GO" id="GO:0048255">
    <property type="term" value="P:mRNA stabilization"/>
    <property type="evidence" value="ECO:0007669"/>
    <property type="project" value="InterPro"/>
</dbReference>
<dbReference type="Proteomes" id="UP000030748">
    <property type="component" value="Unassembled WGS sequence"/>
</dbReference>
<feature type="compositionally biased region" description="Gly residues" evidence="3">
    <location>
        <begin position="1"/>
        <end position="11"/>
    </location>
</feature>
<proteinExistence type="predicted"/>
<dbReference type="InterPro" id="IPR006607">
    <property type="entry name" value="DM15"/>
</dbReference>
<evidence type="ECO:0000313" key="5">
    <source>
        <dbReference type="EMBL" id="EYU35969.1"/>
    </source>
</evidence>
<protein>
    <recommendedName>
        <fullName evidence="4">HTH La-type RNA-binding domain-containing protein</fullName>
    </recommendedName>
</protein>
<feature type="compositionally biased region" description="Low complexity" evidence="3">
    <location>
        <begin position="712"/>
        <end position="733"/>
    </location>
</feature>
<dbReference type="OrthoDB" id="340227at2759"/>
<dbReference type="Pfam" id="PF21071">
    <property type="entry name" value="LARP1_HEAT"/>
    <property type="match status" value="1"/>
</dbReference>
<dbReference type="AlphaFoldDB" id="A0A022R7M1"/>
<dbReference type="PROSITE" id="PS50961">
    <property type="entry name" value="HTH_LA"/>
    <property type="match status" value="1"/>
</dbReference>
<dbReference type="InterPro" id="IPR036390">
    <property type="entry name" value="WH_DNA-bd_sf"/>
</dbReference>
<gene>
    <name evidence="5" type="ORF">MIMGU_mgv1a001057mg</name>
</gene>
<dbReference type="PhylomeDB" id="A0A022R7M1"/>
<feature type="region of interest" description="Disordered" evidence="3">
    <location>
        <begin position="188"/>
        <end position="226"/>
    </location>
</feature>
<dbReference type="PANTHER" id="PTHR22792">
    <property type="entry name" value="LUPUS LA PROTEIN-RELATED"/>
    <property type="match status" value="1"/>
</dbReference>
<evidence type="ECO:0000313" key="6">
    <source>
        <dbReference type="Proteomes" id="UP000030748"/>
    </source>
</evidence>